<feature type="domain" description="Gliding motility protein GldL-like N-terminal" evidence="2">
    <location>
        <begin position="19"/>
        <end position="78"/>
    </location>
</feature>
<evidence type="ECO:0000313" key="3">
    <source>
        <dbReference type="EMBL" id="MBS2098202.1"/>
    </source>
</evidence>
<evidence type="ECO:0000259" key="2">
    <source>
        <dbReference type="Pfam" id="PF22827"/>
    </source>
</evidence>
<feature type="transmembrane region" description="Helical" evidence="1">
    <location>
        <begin position="15"/>
        <end position="36"/>
    </location>
</feature>
<dbReference type="Proteomes" id="UP000708576">
    <property type="component" value="Unassembled WGS sequence"/>
</dbReference>
<evidence type="ECO:0000313" key="4">
    <source>
        <dbReference type="Proteomes" id="UP000708576"/>
    </source>
</evidence>
<dbReference type="Gene3D" id="1.10.287.950">
    <property type="entry name" value="Methyl-accepting chemotaxis protein"/>
    <property type="match status" value="1"/>
</dbReference>
<dbReference type="SUPFAM" id="SSF58104">
    <property type="entry name" value="Methyl-accepting chemotaxis protein (MCP) signaling domain"/>
    <property type="match status" value="1"/>
</dbReference>
<dbReference type="InterPro" id="IPR055087">
    <property type="entry name" value="GldL-like_N"/>
</dbReference>
<accession>A0ABS5JTM7</accession>
<protein>
    <submittedName>
        <fullName evidence="3">Gliding motility protein GldL</fullName>
    </submittedName>
</protein>
<keyword evidence="4" id="KW-1185">Reference proteome</keyword>
<dbReference type="EMBL" id="JAGUCO010000004">
    <property type="protein sequence ID" value="MBS2098202.1"/>
    <property type="molecule type" value="Genomic_DNA"/>
</dbReference>
<organism evidence="3 4">
    <name type="scientific">Carboxylicivirga linearis</name>
    <dbReference type="NCBI Taxonomy" id="1628157"/>
    <lineage>
        <taxon>Bacteria</taxon>
        <taxon>Pseudomonadati</taxon>
        <taxon>Bacteroidota</taxon>
        <taxon>Bacteroidia</taxon>
        <taxon>Marinilabiliales</taxon>
        <taxon>Marinilabiliaceae</taxon>
        <taxon>Carboxylicivirga</taxon>
    </lineage>
</organism>
<gene>
    <name evidence="3" type="primary">gldL</name>
    <name evidence="3" type="ORF">KEM10_07900</name>
</gene>
<dbReference type="RefSeq" id="WP_212215448.1">
    <property type="nucleotide sequence ID" value="NZ_JAGUCO010000004.1"/>
</dbReference>
<dbReference type="NCBIfam" id="TIGR03513">
    <property type="entry name" value="GldL_gliding"/>
    <property type="match status" value="1"/>
</dbReference>
<keyword evidence="1" id="KW-1133">Transmembrane helix</keyword>
<sequence length="292" mass="30978">MSLTEFLESPGYKKVMAKVYGLGAAVVLAGALFKIMHYPGAELMLLLGMGTEIIIFTLSAFEPPHEMPDWSLVYPELVGLEPSASKGVVKGGSGGSDLAALVESGHLEPAVVEKLSDGIKKLSMTSSQLSDLSTASLATESYLQNMKQAGESVGQLANVQAKTANALEESVGQLSESYKNSAKAINNSGSNIQQHFDQLSANNKEYSQKLGDVTKNLSAINSAYELQLQGLNSQAEASQALTKGMGEIKAQFEQSAADAQIYKDQVAQLSKTVTELNTIYGNMLSAMNVGNK</sequence>
<keyword evidence="1" id="KW-0472">Membrane</keyword>
<dbReference type="InterPro" id="IPR019852">
    <property type="entry name" value="Motility-assoc_prot_GldL"/>
</dbReference>
<proteinExistence type="predicted"/>
<comment type="caution">
    <text evidence="3">The sequence shown here is derived from an EMBL/GenBank/DDBJ whole genome shotgun (WGS) entry which is preliminary data.</text>
</comment>
<dbReference type="Pfam" id="PF22827">
    <property type="entry name" value="GldL_N"/>
    <property type="match status" value="1"/>
</dbReference>
<reference evidence="3 4" key="1">
    <citation type="journal article" date="2015" name="Int. J. Syst. Evol. Microbiol.">
        <title>Carboxylicivirga linearis sp. nov., isolated from a sea cucumber culture pond.</title>
        <authorList>
            <person name="Wang F.Q."/>
            <person name="Zhou Y.X."/>
            <person name="Lin X.Z."/>
            <person name="Chen G.J."/>
            <person name="Du Z.J."/>
        </authorList>
    </citation>
    <scope>NUCLEOTIDE SEQUENCE [LARGE SCALE GENOMIC DNA]</scope>
    <source>
        <strain evidence="3 4">FB218</strain>
    </source>
</reference>
<keyword evidence="1" id="KW-0812">Transmembrane</keyword>
<name>A0ABS5JTM7_9BACT</name>
<evidence type="ECO:0000256" key="1">
    <source>
        <dbReference type="SAM" id="Phobius"/>
    </source>
</evidence>